<proteinExistence type="predicted"/>
<reference evidence="1" key="1">
    <citation type="journal article" date="2013" name="Nature">
        <title>Draft genome of the wheat A-genome progenitor Triticum urartu.</title>
        <authorList>
            <person name="Ling H.Q."/>
            <person name="Zhao S."/>
            <person name="Liu D."/>
            <person name="Wang J."/>
            <person name="Sun H."/>
            <person name="Zhang C."/>
            <person name="Fan H."/>
            <person name="Li D."/>
            <person name="Dong L."/>
            <person name="Tao Y."/>
            <person name="Gao C."/>
            <person name="Wu H."/>
            <person name="Li Y."/>
            <person name="Cui Y."/>
            <person name="Guo X."/>
            <person name="Zheng S."/>
            <person name="Wang B."/>
            <person name="Yu K."/>
            <person name="Liang Q."/>
            <person name="Yang W."/>
            <person name="Lou X."/>
            <person name="Chen J."/>
            <person name="Feng M."/>
            <person name="Jian J."/>
            <person name="Zhang X."/>
            <person name="Luo G."/>
            <person name="Jiang Y."/>
            <person name="Liu J."/>
            <person name="Wang Z."/>
            <person name="Sha Y."/>
            <person name="Zhang B."/>
            <person name="Wu H."/>
            <person name="Tang D."/>
            <person name="Shen Q."/>
            <person name="Xue P."/>
            <person name="Zou S."/>
            <person name="Wang X."/>
            <person name="Liu X."/>
            <person name="Wang F."/>
            <person name="Yang Y."/>
            <person name="An X."/>
            <person name="Dong Z."/>
            <person name="Zhang K."/>
            <person name="Zhang X."/>
            <person name="Luo M.C."/>
            <person name="Dvorak J."/>
            <person name="Tong Y."/>
            <person name="Wang J."/>
            <person name="Yang H."/>
            <person name="Li Z."/>
            <person name="Wang D."/>
            <person name="Zhang A."/>
            <person name="Wang J."/>
        </authorList>
    </citation>
    <scope>NUCLEOTIDE SEQUENCE</scope>
</reference>
<name>M7YHZ8_TRIUA</name>
<gene>
    <name evidence="1" type="ORF">TRIUR3_23769</name>
</gene>
<dbReference type="EMBL" id="KD268957">
    <property type="protein sequence ID" value="EMS46837.1"/>
    <property type="molecule type" value="Genomic_DNA"/>
</dbReference>
<accession>M7YHZ8</accession>
<organism evidence="1">
    <name type="scientific">Triticum urartu</name>
    <name type="common">Red wild einkorn</name>
    <name type="synonym">Crithodium urartu</name>
    <dbReference type="NCBI Taxonomy" id="4572"/>
    <lineage>
        <taxon>Eukaryota</taxon>
        <taxon>Viridiplantae</taxon>
        <taxon>Streptophyta</taxon>
        <taxon>Embryophyta</taxon>
        <taxon>Tracheophyta</taxon>
        <taxon>Spermatophyta</taxon>
        <taxon>Magnoliopsida</taxon>
        <taxon>Liliopsida</taxon>
        <taxon>Poales</taxon>
        <taxon>Poaceae</taxon>
        <taxon>BOP clade</taxon>
        <taxon>Pooideae</taxon>
        <taxon>Triticodae</taxon>
        <taxon>Triticeae</taxon>
        <taxon>Triticinae</taxon>
        <taxon>Triticum</taxon>
    </lineage>
</organism>
<protein>
    <submittedName>
        <fullName evidence="1">Uncharacterized protein</fullName>
    </submittedName>
</protein>
<sequence>MEMAAAALHVDTEERSSGKIPLGFALLLVTMRFHQSLYMVSCLLSTCNGFKRV</sequence>
<evidence type="ECO:0000313" key="1">
    <source>
        <dbReference type="EMBL" id="EMS46837.1"/>
    </source>
</evidence>
<dbReference type="AlphaFoldDB" id="M7YHZ8"/>